<feature type="domain" description="Thioredoxin" evidence="2">
    <location>
        <begin position="34"/>
        <end position="105"/>
    </location>
</feature>
<dbReference type="Gene3D" id="3.40.30.10">
    <property type="entry name" value="Glutaredoxin"/>
    <property type="match status" value="1"/>
</dbReference>
<feature type="compositionally biased region" description="Low complexity" evidence="1">
    <location>
        <begin position="1"/>
        <end position="14"/>
    </location>
</feature>
<comment type="caution">
    <text evidence="3">The sequence shown here is derived from an EMBL/GenBank/DDBJ whole genome shotgun (WGS) entry which is preliminary data.</text>
</comment>
<name>A0AAN5WCM9_ACIBA</name>
<proteinExistence type="predicted"/>
<evidence type="ECO:0000259" key="2">
    <source>
        <dbReference type="Pfam" id="PF00085"/>
    </source>
</evidence>
<dbReference type="Pfam" id="PF00085">
    <property type="entry name" value="Thioredoxin"/>
    <property type="match status" value="1"/>
</dbReference>
<dbReference type="EMBL" id="LLGC01000179">
    <property type="protein sequence ID" value="KQE03662.1"/>
    <property type="molecule type" value="Genomic_DNA"/>
</dbReference>
<dbReference type="SUPFAM" id="SSF52833">
    <property type="entry name" value="Thioredoxin-like"/>
    <property type="match status" value="1"/>
</dbReference>
<dbReference type="CDD" id="cd02947">
    <property type="entry name" value="TRX_family"/>
    <property type="match status" value="1"/>
</dbReference>
<organism evidence="3 4">
    <name type="scientific">Acinetobacter baumannii</name>
    <dbReference type="NCBI Taxonomy" id="470"/>
    <lineage>
        <taxon>Bacteria</taxon>
        <taxon>Pseudomonadati</taxon>
        <taxon>Pseudomonadota</taxon>
        <taxon>Gammaproteobacteria</taxon>
        <taxon>Moraxellales</taxon>
        <taxon>Moraxellaceae</taxon>
        <taxon>Acinetobacter</taxon>
        <taxon>Acinetobacter calcoaceticus/baumannii complex</taxon>
    </lineage>
</organism>
<dbReference type="RefSeq" id="WP_001135229.1">
    <property type="nucleotide sequence ID" value="NZ_CACSGJ010000056.1"/>
</dbReference>
<accession>A0AAN5WCM9</accession>
<evidence type="ECO:0000256" key="1">
    <source>
        <dbReference type="SAM" id="MobiDB-lite"/>
    </source>
</evidence>
<dbReference type="AlphaFoldDB" id="A0AAN5WCM9"/>
<evidence type="ECO:0000313" key="3">
    <source>
        <dbReference type="EMBL" id="KQE03662.1"/>
    </source>
</evidence>
<dbReference type="PROSITE" id="PS51354">
    <property type="entry name" value="GLUTAREDOXIN_2"/>
    <property type="match status" value="1"/>
</dbReference>
<reference evidence="3 4" key="1">
    <citation type="submission" date="2015-10" db="EMBL/GenBank/DDBJ databases">
        <title>The utility of whole genome sequencing in characterizing Acinetobacter epidemiology and analyzing hospital outbreaks.</title>
        <authorList>
            <person name="Ozer E.A."/>
            <person name="Fitzpatrick M.A."/>
            <person name="Hauser A.R."/>
        </authorList>
    </citation>
    <scope>NUCLEOTIDE SEQUENCE [LARGE SCALE GENOMIC DNA]</scope>
    <source>
        <strain evidence="3 4">ABBL072</strain>
    </source>
</reference>
<evidence type="ECO:0000313" key="4">
    <source>
        <dbReference type="Proteomes" id="UP000051449"/>
    </source>
</evidence>
<dbReference type="InterPro" id="IPR013766">
    <property type="entry name" value="Thioredoxin_domain"/>
</dbReference>
<dbReference type="Proteomes" id="UP000051449">
    <property type="component" value="Unassembled WGS sequence"/>
</dbReference>
<sequence length="117" mass="13073">MPPRTTKTATAVTTEEQIQVQDTAEAAETTAPKRYIKVFTSPTCGPCKRYKPLLLEEAEKRGVEVIQVELSDETKDQFMELGIRQVPVTIVFEADKEVSRLMGAPANIIPQMDSWGF</sequence>
<protein>
    <recommendedName>
        <fullName evidence="2">Thioredoxin domain-containing protein</fullName>
    </recommendedName>
</protein>
<gene>
    <name evidence="3" type="ORF">APD33_13695</name>
</gene>
<feature type="region of interest" description="Disordered" evidence="1">
    <location>
        <begin position="1"/>
        <end position="25"/>
    </location>
</feature>
<dbReference type="InterPro" id="IPR036249">
    <property type="entry name" value="Thioredoxin-like_sf"/>
</dbReference>